<protein>
    <submittedName>
        <fullName evidence="1">Putative secreted protein</fullName>
    </submittedName>
</protein>
<proteinExistence type="predicted"/>
<name>A0A2M4C7B5_9DIPT</name>
<dbReference type="AlphaFoldDB" id="A0A2M4C7B5"/>
<organism evidence="1">
    <name type="scientific">Anopheles marajoara</name>
    <dbReference type="NCBI Taxonomy" id="58244"/>
    <lineage>
        <taxon>Eukaryota</taxon>
        <taxon>Metazoa</taxon>
        <taxon>Ecdysozoa</taxon>
        <taxon>Arthropoda</taxon>
        <taxon>Hexapoda</taxon>
        <taxon>Insecta</taxon>
        <taxon>Pterygota</taxon>
        <taxon>Neoptera</taxon>
        <taxon>Endopterygota</taxon>
        <taxon>Diptera</taxon>
        <taxon>Nematocera</taxon>
        <taxon>Culicoidea</taxon>
        <taxon>Culicidae</taxon>
        <taxon>Anophelinae</taxon>
        <taxon>Anopheles</taxon>
    </lineage>
</organism>
<sequence length="120" mass="13306">MQVWWWFLLSCSSRPDSYPYPLALILANEELCSRVTPGAQQKQQQQKMFERSFCSAGEGIRFFGFDTIRYDKPLIPPPSNAPRRSISCGAPSTVPILGIIFLSANINGMAGGDHRVVISA</sequence>
<evidence type="ECO:0000313" key="1">
    <source>
        <dbReference type="EMBL" id="MBW61217.1"/>
    </source>
</evidence>
<accession>A0A2M4C7B5</accession>
<dbReference type="EMBL" id="GGFJ01012076">
    <property type="protein sequence ID" value="MBW61217.1"/>
    <property type="molecule type" value="Transcribed_RNA"/>
</dbReference>
<reference evidence="1" key="1">
    <citation type="submission" date="2018-01" db="EMBL/GenBank/DDBJ databases">
        <title>An insight into the sialome of Amazonian anophelines.</title>
        <authorList>
            <person name="Ribeiro J.M."/>
            <person name="Scarpassa V."/>
            <person name="Calvo E."/>
        </authorList>
    </citation>
    <scope>NUCLEOTIDE SEQUENCE</scope>
    <source>
        <tissue evidence="1">Salivary glands</tissue>
    </source>
</reference>